<feature type="DNA-binding region" description="H-T-H motif" evidence="4">
    <location>
        <begin position="69"/>
        <end position="88"/>
    </location>
</feature>
<dbReference type="AlphaFoldDB" id="A0A3E0VK12"/>
<evidence type="ECO:0000259" key="6">
    <source>
        <dbReference type="PROSITE" id="PS50977"/>
    </source>
</evidence>
<dbReference type="GO" id="GO:0003700">
    <property type="term" value="F:DNA-binding transcription factor activity"/>
    <property type="evidence" value="ECO:0007669"/>
    <property type="project" value="TreeGrafter"/>
</dbReference>
<protein>
    <recommendedName>
        <fullName evidence="6">HTH tetR-type domain-containing protein</fullName>
    </recommendedName>
</protein>
<evidence type="ECO:0000256" key="5">
    <source>
        <dbReference type="SAM" id="MobiDB-lite"/>
    </source>
</evidence>
<name>A0A3E0VK12_9MICO</name>
<dbReference type="SUPFAM" id="SSF46689">
    <property type="entry name" value="Homeodomain-like"/>
    <property type="match status" value="1"/>
</dbReference>
<evidence type="ECO:0000313" key="7">
    <source>
        <dbReference type="EMBL" id="RFA09999.1"/>
    </source>
</evidence>
<feature type="domain" description="HTH tetR-type" evidence="6">
    <location>
        <begin position="46"/>
        <end position="106"/>
    </location>
</feature>
<dbReference type="InterPro" id="IPR009057">
    <property type="entry name" value="Homeodomain-like_sf"/>
</dbReference>
<dbReference type="Gene3D" id="1.10.357.10">
    <property type="entry name" value="Tetracycline Repressor, domain 2"/>
    <property type="match status" value="1"/>
</dbReference>
<feature type="region of interest" description="Disordered" evidence="5">
    <location>
        <begin position="24"/>
        <end position="45"/>
    </location>
</feature>
<evidence type="ECO:0000256" key="2">
    <source>
        <dbReference type="ARBA" id="ARBA00023125"/>
    </source>
</evidence>
<keyword evidence="8" id="KW-1185">Reference proteome</keyword>
<dbReference type="Proteomes" id="UP000256486">
    <property type="component" value="Unassembled WGS sequence"/>
</dbReference>
<evidence type="ECO:0000256" key="3">
    <source>
        <dbReference type="ARBA" id="ARBA00023163"/>
    </source>
</evidence>
<dbReference type="PANTHER" id="PTHR30055">
    <property type="entry name" value="HTH-TYPE TRANSCRIPTIONAL REGULATOR RUTR"/>
    <property type="match status" value="1"/>
</dbReference>
<evidence type="ECO:0000256" key="4">
    <source>
        <dbReference type="PROSITE-ProRule" id="PRU00335"/>
    </source>
</evidence>
<accession>A0A3E0VK12</accession>
<dbReference type="GO" id="GO:0000976">
    <property type="term" value="F:transcription cis-regulatory region binding"/>
    <property type="evidence" value="ECO:0007669"/>
    <property type="project" value="TreeGrafter"/>
</dbReference>
<dbReference type="InterPro" id="IPR050109">
    <property type="entry name" value="HTH-type_TetR-like_transc_reg"/>
</dbReference>
<gene>
    <name evidence="7" type="ORF">B7R54_12890</name>
</gene>
<keyword evidence="3" id="KW-0804">Transcription</keyword>
<dbReference type="PRINTS" id="PR00455">
    <property type="entry name" value="HTHTETR"/>
</dbReference>
<reference evidence="7 8" key="1">
    <citation type="submission" date="2017-04" db="EMBL/GenBank/DDBJ databases">
        <title>Comparative genome analysis of Subtercola boreus.</title>
        <authorList>
            <person name="Cho Y.-J."/>
            <person name="Cho A."/>
            <person name="Kim O.-S."/>
            <person name="Lee J.-I."/>
        </authorList>
    </citation>
    <scope>NUCLEOTIDE SEQUENCE [LARGE SCALE GENOMIC DNA]</scope>
    <source>
        <strain evidence="7 8">K300</strain>
    </source>
</reference>
<dbReference type="EMBL" id="NBWZ01000001">
    <property type="protein sequence ID" value="RFA09999.1"/>
    <property type="molecule type" value="Genomic_DNA"/>
</dbReference>
<dbReference type="PANTHER" id="PTHR30055:SF234">
    <property type="entry name" value="HTH-TYPE TRANSCRIPTIONAL REGULATOR BETI"/>
    <property type="match status" value="1"/>
</dbReference>
<dbReference type="InterPro" id="IPR001647">
    <property type="entry name" value="HTH_TetR"/>
</dbReference>
<evidence type="ECO:0000256" key="1">
    <source>
        <dbReference type="ARBA" id="ARBA00023015"/>
    </source>
</evidence>
<keyword evidence="2 4" id="KW-0238">DNA-binding</keyword>
<organism evidence="7 8">
    <name type="scientific">Subtercola boreus</name>
    <dbReference type="NCBI Taxonomy" id="120213"/>
    <lineage>
        <taxon>Bacteria</taxon>
        <taxon>Bacillati</taxon>
        <taxon>Actinomycetota</taxon>
        <taxon>Actinomycetes</taxon>
        <taxon>Micrococcales</taxon>
        <taxon>Microbacteriaceae</taxon>
        <taxon>Subtercola</taxon>
    </lineage>
</organism>
<evidence type="ECO:0000313" key="8">
    <source>
        <dbReference type="Proteomes" id="UP000256486"/>
    </source>
</evidence>
<proteinExistence type="predicted"/>
<dbReference type="OrthoDB" id="116659at2"/>
<sequence>MGLDVDRPGLCGFRRPGATCRALPEGERMSVGDSGDMTSPKSARTRERRELILQSAANLMAERGYPSVSMTQIGAAAGIVGSAVYRHFDSKSTILGTLLDRVVKTMLTGTREAVASGRTGIDLLDTMVLTQTRTAIENRSLVAVYLRDAGNLPVDDLRSLRRQQRQLIEEWVFQCEAISPYASESELRTVVQAVLALINSVCTYDNPLPADQQVASLSRMASGALRAGLG</sequence>
<keyword evidence="1" id="KW-0805">Transcription regulation</keyword>
<dbReference type="PROSITE" id="PS50977">
    <property type="entry name" value="HTH_TETR_2"/>
    <property type="match status" value="1"/>
</dbReference>
<dbReference type="Pfam" id="PF00440">
    <property type="entry name" value="TetR_N"/>
    <property type="match status" value="1"/>
</dbReference>
<dbReference type="Gene3D" id="1.10.10.60">
    <property type="entry name" value="Homeodomain-like"/>
    <property type="match status" value="1"/>
</dbReference>
<comment type="caution">
    <text evidence="7">The sequence shown here is derived from an EMBL/GenBank/DDBJ whole genome shotgun (WGS) entry which is preliminary data.</text>
</comment>